<keyword evidence="1" id="KW-0472">Membrane</keyword>
<keyword evidence="1" id="KW-0812">Transmembrane</keyword>
<reference evidence="2 3" key="1">
    <citation type="submission" date="2019-02" db="EMBL/GenBank/DDBJ databases">
        <title>Deep-cultivation of Planctomycetes and their phenomic and genomic characterization uncovers novel biology.</title>
        <authorList>
            <person name="Wiegand S."/>
            <person name="Jogler M."/>
            <person name="Boedeker C."/>
            <person name="Pinto D."/>
            <person name="Vollmers J."/>
            <person name="Rivas-Marin E."/>
            <person name="Kohn T."/>
            <person name="Peeters S.H."/>
            <person name="Heuer A."/>
            <person name="Rast P."/>
            <person name="Oberbeckmann S."/>
            <person name="Bunk B."/>
            <person name="Jeske O."/>
            <person name="Meyerdierks A."/>
            <person name="Storesund J.E."/>
            <person name="Kallscheuer N."/>
            <person name="Luecker S."/>
            <person name="Lage O.M."/>
            <person name="Pohl T."/>
            <person name="Merkel B.J."/>
            <person name="Hornburger P."/>
            <person name="Mueller R.-W."/>
            <person name="Bruemmer F."/>
            <person name="Labrenz M."/>
            <person name="Spormann A.M."/>
            <person name="Op den Camp H."/>
            <person name="Overmann J."/>
            <person name="Amann R."/>
            <person name="Jetten M.S.M."/>
            <person name="Mascher T."/>
            <person name="Medema M.H."/>
            <person name="Devos D.P."/>
            <person name="Kaster A.-K."/>
            <person name="Ovreas L."/>
            <person name="Rohde M."/>
            <person name="Galperin M.Y."/>
            <person name="Jogler C."/>
        </authorList>
    </citation>
    <scope>NUCLEOTIDE SEQUENCE [LARGE SCALE GENOMIC DNA]</scope>
    <source>
        <strain evidence="2 3">K22_7</strain>
    </source>
</reference>
<proteinExistence type="predicted"/>
<protein>
    <submittedName>
        <fullName evidence="2">Uncharacterized protein</fullName>
    </submittedName>
</protein>
<keyword evidence="1" id="KW-1133">Transmembrane helix</keyword>
<accession>A0A517NH00</accession>
<organism evidence="2 3">
    <name type="scientific">Rubripirellula lacrimiformis</name>
    <dbReference type="NCBI Taxonomy" id="1930273"/>
    <lineage>
        <taxon>Bacteria</taxon>
        <taxon>Pseudomonadati</taxon>
        <taxon>Planctomycetota</taxon>
        <taxon>Planctomycetia</taxon>
        <taxon>Pirellulales</taxon>
        <taxon>Pirellulaceae</taxon>
        <taxon>Rubripirellula</taxon>
    </lineage>
</organism>
<dbReference type="Proteomes" id="UP000318538">
    <property type="component" value="Chromosome"/>
</dbReference>
<feature type="transmembrane region" description="Helical" evidence="1">
    <location>
        <begin position="316"/>
        <end position="337"/>
    </location>
</feature>
<dbReference type="EMBL" id="CP036525">
    <property type="protein sequence ID" value="QDT06405.1"/>
    <property type="molecule type" value="Genomic_DNA"/>
</dbReference>
<dbReference type="RefSeq" id="WP_145173016.1">
    <property type="nucleotide sequence ID" value="NZ_CP036525.1"/>
</dbReference>
<dbReference type="OrthoDB" id="265174at2"/>
<dbReference type="AlphaFoldDB" id="A0A517NH00"/>
<keyword evidence="3" id="KW-1185">Reference proteome</keyword>
<evidence type="ECO:0000313" key="2">
    <source>
        <dbReference type="EMBL" id="QDT06405.1"/>
    </source>
</evidence>
<evidence type="ECO:0000256" key="1">
    <source>
        <dbReference type="SAM" id="Phobius"/>
    </source>
</evidence>
<evidence type="ECO:0000313" key="3">
    <source>
        <dbReference type="Proteomes" id="UP000318538"/>
    </source>
</evidence>
<name>A0A517NH00_9BACT</name>
<dbReference type="KEGG" id="rlc:K227x_48140"/>
<gene>
    <name evidence="2" type="ORF">K227x_48140</name>
</gene>
<sequence>MNTVPSLLRCNPKHFLRTTAMAAAMIGATAIGPAAALASPLPAAAFPVPALVYPVPALASSVAKAIMKYFGKEGAGEASEYLTRQGGKELMERVAANAARDGGDQAVQKVAALAGKYGPDALAALDNAPSVGPILKALDDLPADQVGAAIAKLSAGATGRELADATIQFGSKALTSELKHPGVGLVMVRSLGDDGAELASRMNSDQAIAVARHAEDLAKLPPTQRDGVLAVMRQDTTRMVQFLGRFAEANPGKSLFTVATTTVILAQPDRILGGDEIIFDADGNPIVVSKSGLAGRTLAAGGSAVAHVSESYIRPLYLTALAFFTTFAVLWAGLKLWQIHRTVPK</sequence>